<reference evidence="1" key="1">
    <citation type="submission" date="2022-05" db="EMBL/GenBank/DDBJ databases">
        <title>Genomic analysis of Brachybacterium sp. CBA3104.</title>
        <authorList>
            <person name="Roh S.W."/>
            <person name="Kim Y.B."/>
            <person name="Kim Y."/>
        </authorList>
    </citation>
    <scope>NUCLEOTIDE SEQUENCE</scope>
    <source>
        <strain evidence="1">CBA3104</strain>
    </source>
</reference>
<name>A0ABY4N7D0_9MICO</name>
<keyword evidence="2" id="KW-1185">Reference proteome</keyword>
<protein>
    <submittedName>
        <fullName evidence="1">Uncharacterized protein</fullName>
    </submittedName>
</protein>
<organism evidence="1 2">
    <name type="scientific">Brachybacterium kimchii</name>
    <dbReference type="NCBI Taxonomy" id="2942909"/>
    <lineage>
        <taxon>Bacteria</taxon>
        <taxon>Bacillati</taxon>
        <taxon>Actinomycetota</taxon>
        <taxon>Actinomycetes</taxon>
        <taxon>Micrococcales</taxon>
        <taxon>Dermabacteraceae</taxon>
        <taxon>Brachybacterium</taxon>
    </lineage>
</organism>
<dbReference type="Proteomes" id="UP001055868">
    <property type="component" value="Chromosome"/>
</dbReference>
<proteinExistence type="predicted"/>
<accession>A0ABY4N7D0</accession>
<gene>
    <name evidence="1" type="ORF">M4486_03745</name>
</gene>
<evidence type="ECO:0000313" key="1">
    <source>
        <dbReference type="EMBL" id="UQN30465.1"/>
    </source>
</evidence>
<dbReference type="RefSeq" id="WP_239202187.1">
    <property type="nucleotide sequence ID" value="NZ_CP097218.1"/>
</dbReference>
<dbReference type="EMBL" id="CP097218">
    <property type="protein sequence ID" value="UQN30465.1"/>
    <property type="molecule type" value="Genomic_DNA"/>
</dbReference>
<evidence type="ECO:0000313" key="2">
    <source>
        <dbReference type="Proteomes" id="UP001055868"/>
    </source>
</evidence>
<sequence length="85" mass="9858">MCWQPCFEARRPGTDFCDDCWLRLATHRSVDVRSAVVSRDDIPLEVLQDMTEDMDAPVAYAARERVARYAEDRASDDIDWMEKTS</sequence>